<dbReference type="PRINTS" id="PR00039">
    <property type="entry name" value="HTHLYSR"/>
</dbReference>
<reference evidence="6 7" key="1">
    <citation type="submission" date="2021-03" db="EMBL/GenBank/DDBJ databases">
        <title>Paenibacillus artemisicola MWE-103 whole genome sequence.</title>
        <authorList>
            <person name="Ham Y.J."/>
        </authorList>
    </citation>
    <scope>NUCLEOTIDE SEQUENCE [LARGE SCALE GENOMIC DNA]</scope>
    <source>
        <strain evidence="6 7">MWE-103</strain>
    </source>
</reference>
<dbReference type="InterPro" id="IPR000847">
    <property type="entry name" value="LysR_HTH_N"/>
</dbReference>
<dbReference type="PROSITE" id="PS50931">
    <property type="entry name" value="HTH_LYSR"/>
    <property type="match status" value="1"/>
</dbReference>
<feature type="domain" description="HTH lysR-type" evidence="5">
    <location>
        <begin position="1"/>
        <end position="58"/>
    </location>
</feature>
<comment type="caution">
    <text evidence="6">The sequence shown here is derived from an EMBL/GenBank/DDBJ whole genome shotgun (WGS) entry which is preliminary data.</text>
</comment>
<name>A0ABS3WKM4_9BACL</name>
<dbReference type="Proteomes" id="UP000670947">
    <property type="component" value="Unassembled WGS sequence"/>
</dbReference>
<protein>
    <submittedName>
        <fullName evidence="6">LysR family transcriptional regulator</fullName>
    </submittedName>
</protein>
<dbReference type="EMBL" id="JAGGDJ010000081">
    <property type="protein sequence ID" value="MBO7748876.1"/>
    <property type="molecule type" value="Genomic_DNA"/>
</dbReference>
<dbReference type="RefSeq" id="WP_208851396.1">
    <property type="nucleotide sequence ID" value="NZ_JAGGDJ010000081.1"/>
</dbReference>
<dbReference type="PANTHER" id="PTHR30346:SF28">
    <property type="entry name" value="HTH-TYPE TRANSCRIPTIONAL REGULATOR CYNR"/>
    <property type="match status" value="1"/>
</dbReference>
<evidence type="ECO:0000256" key="4">
    <source>
        <dbReference type="ARBA" id="ARBA00023163"/>
    </source>
</evidence>
<dbReference type="InterPro" id="IPR036390">
    <property type="entry name" value="WH_DNA-bd_sf"/>
</dbReference>
<gene>
    <name evidence="6" type="ORF">I8J29_32360</name>
</gene>
<evidence type="ECO:0000313" key="7">
    <source>
        <dbReference type="Proteomes" id="UP000670947"/>
    </source>
</evidence>
<proteinExistence type="inferred from homology"/>
<dbReference type="Pfam" id="PF00126">
    <property type="entry name" value="HTH_1"/>
    <property type="match status" value="1"/>
</dbReference>
<dbReference type="SUPFAM" id="SSF53850">
    <property type="entry name" value="Periplasmic binding protein-like II"/>
    <property type="match status" value="1"/>
</dbReference>
<keyword evidence="3" id="KW-0238">DNA-binding</keyword>
<dbReference type="Pfam" id="PF03466">
    <property type="entry name" value="LysR_substrate"/>
    <property type="match status" value="1"/>
</dbReference>
<accession>A0ABS3WKM4</accession>
<evidence type="ECO:0000259" key="5">
    <source>
        <dbReference type="PROSITE" id="PS50931"/>
    </source>
</evidence>
<dbReference type="InterPro" id="IPR005119">
    <property type="entry name" value="LysR_subst-bd"/>
</dbReference>
<evidence type="ECO:0000256" key="3">
    <source>
        <dbReference type="ARBA" id="ARBA00023125"/>
    </source>
</evidence>
<evidence type="ECO:0000313" key="6">
    <source>
        <dbReference type="EMBL" id="MBO7748876.1"/>
    </source>
</evidence>
<dbReference type="Gene3D" id="1.10.10.10">
    <property type="entry name" value="Winged helix-like DNA-binding domain superfamily/Winged helix DNA-binding domain"/>
    <property type="match status" value="1"/>
</dbReference>
<organism evidence="6 7">
    <name type="scientific">Paenibacillus artemisiicola</name>
    <dbReference type="NCBI Taxonomy" id="1172618"/>
    <lineage>
        <taxon>Bacteria</taxon>
        <taxon>Bacillati</taxon>
        <taxon>Bacillota</taxon>
        <taxon>Bacilli</taxon>
        <taxon>Bacillales</taxon>
        <taxon>Paenibacillaceae</taxon>
        <taxon>Paenibacillus</taxon>
    </lineage>
</organism>
<evidence type="ECO:0000256" key="2">
    <source>
        <dbReference type="ARBA" id="ARBA00023015"/>
    </source>
</evidence>
<dbReference type="SUPFAM" id="SSF46785">
    <property type="entry name" value="Winged helix' DNA-binding domain"/>
    <property type="match status" value="1"/>
</dbReference>
<evidence type="ECO:0000256" key="1">
    <source>
        <dbReference type="ARBA" id="ARBA00009437"/>
    </source>
</evidence>
<sequence>MELLQLHYFRTVARLQHMTKAAEELRIAQPSLSKTIARLEHDVGVPLFDREGRHIRLNAYGGIFLRRLERAFMELDEAKREIGELAGKEQNCLKLAVSITKMLPALMGAFARAHPEVHVRQFLAPVPSMLRQLEKGEVDLCIASLKLEGPEIEWLPLLTEEVFLALPPGHRLAGRERVALRELERDPFIGMNAGYAFRELTDGFCRQAGFEPRVAFELDEPDAIIGLVKQNLGVTFIPASEWKPVARLLPHRTRIAEPACYRTIGLAWSKRRHPTKAASAFKELVVAHYRRLAEEAGGDGTGPAT</sequence>
<comment type="similarity">
    <text evidence="1">Belongs to the LysR transcriptional regulatory family.</text>
</comment>
<keyword evidence="7" id="KW-1185">Reference proteome</keyword>
<dbReference type="InterPro" id="IPR036388">
    <property type="entry name" value="WH-like_DNA-bd_sf"/>
</dbReference>
<keyword evidence="2" id="KW-0805">Transcription regulation</keyword>
<dbReference type="PANTHER" id="PTHR30346">
    <property type="entry name" value="TRANSCRIPTIONAL DUAL REGULATOR HCAR-RELATED"/>
    <property type="match status" value="1"/>
</dbReference>
<keyword evidence="4" id="KW-0804">Transcription</keyword>
<dbReference type="Gene3D" id="3.40.190.290">
    <property type="match status" value="1"/>
</dbReference>